<feature type="domain" description="Reverse transcriptase zinc-binding" evidence="1">
    <location>
        <begin position="2"/>
        <end position="47"/>
    </location>
</feature>
<evidence type="ECO:0000313" key="2">
    <source>
        <dbReference type="EMBL" id="KAF3576855.1"/>
    </source>
</evidence>
<protein>
    <recommendedName>
        <fullName evidence="1">Reverse transcriptase zinc-binding domain-containing protein</fullName>
    </recommendedName>
</protein>
<dbReference type="EMBL" id="QGKV02000649">
    <property type="protein sequence ID" value="KAF3576855.1"/>
    <property type="molecule type" value="Genomic_DNA"/>
</dbReference>
<dbReference type="Pfam" id="PF13966">
    <property type="entry name" value="zf-RVT"/>
    <property type="match status" value="1"/>
</dbReference>
<evidence type="ECO:0000313" key="3">
    <source>
        <dbReference type="Proteomes" id="UP000266723"/>
    </source>
</evidence>
<dbReference type="InterPro" id="IPR026960">
    <property type="entry name" value="RVT-Znf"/>
</dbReference>
<dbReference type="Proteomes" id="UP000266723">
    <property type="component" value="Unassembled WGS sequence"/>
</dbReference>
<reference evidence="2 3" key="1">
    <citation type="journal article" date="2020" name="BMC Genomics">
        <title>Intraspecific diversification of the crop wild relative Brassica cretica Lam. using demographic model selection.</title>
        <authorList>
            <person name="Kioukis A."/>
            <person name="Michalopoulou V.A."/>
            <person name="Briers L."/>
            <person name="Pirintsos S."/>
            <person name="Studholme D.J."/>
            <person name="Pavlidis P."/>
            <person name="Sarris P.F."/>
        </authorList>
    </citation>
    <scope>NUCLEOTIDE SEQUENCE [LARGE SCALE GENOMIC DNA]</scope>
    <source>
        <strain evidence="3">cv. PFS-1207/04</strain>
    </source>
</reference>
<gene>
    <name evidence="2" type="ORF">DY000_02030902</name>
</gene>
<sequence length="91" mass="10555">MLLDRGPTRDHLISWGIQTDPLCLLCNRANESRDHLYFDCSFSTSVWSHFASRLQINFSSSDWEDVTHSLLSLTTSRHHKNLSYLSWQATV</sequence>
<comment type="caution">
    <text evidence="2">The sequence shown here is derived from an EMBL/GenBank/DDBJ whole genome shotgun (WGS) entry which is preliminary data.</text>
</comment>
<organism evidence="2 3">
    <name type="scientific">Brassica cretica</name>
    <name type="common">Mustard</name>
    <dbReference type="NCBI Taxonomy" id="69181"/>
    <lineage>
        <taxon>Eukaryota</taxon>
        <taxon>Viridiplantae</taxon>
        <taxon>Streptophyta</taxon>
        <taxon>Embryophyta</taxon>
        <taxon>Tracheophyta</taxon>
        <taxon>Spermatophyta</taxon>
        <taxon>Magnoliopsida</taxon>
        <taxon>eudicotyledons</taxon>
        <taxon>Gunneridae</taxon>
        <taxon>Pentapetalae</taxon>
        <taxon>rosids</taxon>
        <taxon>malvids</taxon>
        <taxon>Brassicales</taxon>
        <taxon>Brassicaceae</taxon>
        <taxon>Brassiceae</taxon>
        <taxon>Brassica</taxon>
    </lineage>
</organism>
<keyword evidence="3" id="KW-1185">Reference proteome</keyword>
<proteinExistence type="predicted"/>
<name>A0ABQ7DIE2_BRACR</name>
<accession>A0ABQ7DIE2</accession>
<evidence type="ECO:0000259" key="1">
    <source>
        <dbReference type="Pfam" id="PF13966"/>
    </source>
</evidence>